<dbReference type="Proteomes" id="UP000004947">
    <property type="component" value="Unassembled WGS sequence"/>
</dbReference>
<keyword evidence="14" id="KW-1185">Reference proteome</keyword>
<accession>A6DUE4</accession>
<evidence type="ECO:0000256" key="6">
    <source>
        <dbReference type="ARBA" id="ARBA00022781"/>
    </source>
</evidence>
<dbReference type="GO" id="GO:0045259">
    <property type="term" value="C:proton-transporting ATP synthase complex"/>
    <property type="evidence" value="ECO:0007669"/>
    <property type="project" value="UniProtKB-KW"/>
</dbReference>
<evidence type="ECO:0000256" key="2">
    <source>
        <dbReference type="ARBA" id="ARBA00006810"/>
    </source>
</evidence>
<comment type="similarity">
    <text evidence="2 11 12">Belongs to the ATPase A chain family.</text>
</comment>
<dbReference type="GO" id="GO:0046933">
    <property type="term" value="F:proton-transporting ATP synthase activity, rotational mechanism"/>
    <property type="evidence" value="ECO:0007669"/>
    <property type="project" value="UniProtKB-UniRule"/>
</dbReference>
<comment type="subcellular location">
    <subcellularLocation>
        <location evidence="11 12">Cell membrane</location>
        <topology evidence="11 12">Multi-pass membrane protein</topology>
    </subcellularLocation>
    <subcellularLocation>
        <location evidence="1">Membrane</location>
        <topology evidence="1">Multi-pass membrane protein</topology>
    </subcellularLocation>
</comment>
<feature type="transmembrane region" description="Helical" evidence="11">
    <location>
        <begin position="143"/>
        <end position="163"/>
    </location>
</feature>
<dbReference type="RefSeq" id="WP_007281427.1">
    <property type="nucleotide sequence ID" value="NZ_ABCK01000054.1"/>
</dbReference>
<keyword evidence="5 11" id="KW-0812">Transmembrane</keyword>
<dbReference type="PRINTS" id="PR00123">
    <property type="entry name" value="ATPASEA"/>
</dbReference>
<comment type="caution">
    <text evidence="13">The sequence shown here is derived from an EMBL/GenBank/DDBJ whole genome shotgun (WGS) entry which is preliminary data.</text>
</comment>
<keyword evidence="10 11" id="KW-0066">ATP synthesis</keyword>
<feature type="transmembrane region" description="Helical" evidence="11">
    <location>
        <begin position="239"/>
        <end position="264"/>
    </location>
</feature>
<dbReference type="GO" id="GO:0005886">
    <property type="term" value="C:plasma membrane"/>
    <property type="evidence" value="ECO:0007669"/>
    <property type="project" value="UniProtKB-SubCell"/>
</dbReference>
<dbReference type="InterPro" id="IPR000568">
    <property type="entry name" value="ATP_synth_F0_asu"/>
</dbReference>
<keyword evidence="4 11" id="KW-0138">CF(0)</keyword>
<feature type="transmembrane region" description="Helical" evidence="11">
    <location>
        <begin position="183"/>
        <end position="204"/>
    </location>
</feature>
<name>A6DUE4_9BACT</name>
<evidence type="ECO:0000256" key="3">
    <source>
        <dbReference type="ARBA" id="ARBA00022448"/>
    </source>
</evidence>
<keyword evidence="8 11" id="KW-0406">Ion transport</keyword>
<evidence type="ECO:0000256" key="7">
    <source>
        <dbReference type="ARBA" id="ARBA00022989"/>
    </source>
</evidence>
<keyword evidence="9 11" id="KW-0472">Membrane</keyword>
<dbReference type="HAMAP" id="MF_01393">
    <property type="entry name" value="ATP_synth_a_bact"/>
    <property type="match status" value="1"/>
</dbReference>
<feature type="transmembrane region" description="Helical" evidence="11">
    <location>
        <begin position="211"/>
        <end position="233"/>
    </location>
</feature>
<proteinExistence type="inferred from homology"/>
<keyword evidence="7 11" id="KW-1133">Transmembrane helix</keyword>
<dbReference type="NCBIfam" id="TIGR01131">
    <property type="entry name" value="ATP_synt_6_or_A"/>
    <property type="match status" value="1"/>
</dbReference>
<reference evidence="13 14" key="1">
    <citation type="journal article" date="2010" name="J. Bacteriol.">
        <title>Genome sequence of Lentisphaera araneosa HTCC2155T, the type species of the order Lentisphaerales in the phylum Lentisphaerae.</title>
        <authorList>
            <person name="Thrash J.C."/>
            <person name="Cho J.C."/>
            <person name="Vergin K.L."/>
            <person name="Morris R.M."/>
            <person name="Giovannoni S.J."/>
        </authorList>
    </citation>
    <scope>NUCLEOTIDE SEQUENCE [LARGE SCALE GENOMIC DNA]</scope>
    <source>
        <strain evidence="13 14">HTCC2155</strain>
    </source>
</reference>
<sequence>MNVLNTLLAASGQNHPTKMDAIIFWIKDHMSLAGKHWSPAGFGEGPNIFSNNFTTQSFFLILSAVITLILFGVLYNKKQKTPTGLTNFLEPFVIYVRDEIAVKNMGEKDGKAWTPFFCSLFFLILGSNLLGLIPGNATATGTFWITGSLALIVFLCMTLVVAIKYGPVNFIKAFMPPGVPGWVLLLLTPLEMIGLVVKCVSLTIRLFANMLAGHIVLFSIMALLYVFSYYAILAYPIAIGIYALEVFVGFLQAYVFTFLAALFIGEMFHHAHPHHDHDEEHAH</sequence>
<dbReference type="PANTHER" id="PTHR11410">
    <property type="entry name" value="ATP SYNTHASE SUBUNIT A"/>
    <property type="match status" value="1"/>
</dbReference>
<evidence type="ECO:0000256" key="1">
    <source>
        <dbReference type="ARBA" id="ARBA00004141"/>
    </source>
</evidence>
<evidence type="ECO:0000256" key="4">
    <source>
        <dbReference type="ARBA" id="ARBA00022547"/>
    </source>
</evidence>
<dbReference type="InterPro" id="IPR045083">
    <property type="entry name" value="ATP_synth_F0_asu_bact/mt"/>
</dbReference>
<dbReference type="Gene3D" id="1.20.120.220">
    <property type="entry name" value="ATP synthase, F0 complex, subunit A"/>
    <property type="match status" value="1"/>
</dbReference>
<evidence type="ECO:0000256" key="11">
    <source>
        <dbReference type="HAMAP-Rule" id="MF_01393"/>
    </source>
</evidence>
<dbReference type="STRING" id="313628.LNTAR_02624"/>
<dbReference type="Pfam" id="PF00119">
    <property type="entry name" value="ATP-synt_A"/>
    <property type="match status" value="1"/>
</dbReference>
<dbReference type="InterPro" id="IPR023011">
    <property type="entry name" value="ATP_synth_F0_asu_AS"/>
</dbReference>
<dbReference type="CDD" id="cd00310">
    <property type="entry name" value="ATP-synt_Fo_a_6"/>
    <property type="match status" value="1"/>
</dbReference>
<dbReference type="InterPro" id="IPR035908">
    <property type="entry name" value="F0_ATP_A_sf"/>
</dbReference>
<keyword evidence="6 11" id="KW-0375">Hydrogen ion transport</keyword>
<evidence type="ECO:0000256" key="9">
    <source>
        <dbReference type="ARBA" id="ARBA00023136"/>
    </source>
</evidence>
<comment type="function">
    <text evidence="11 12">Key component of the proton channel; it plays a direct role in the translocation of protons across the membrane.</text>
</comment>
<dbReference type="eggNOG" id="COG0356">
    <property type="taxonomic scope" value="Bacteria"/>
</dbReference>
<dbReference type="PROSITE" id="PS00449">
    <property type="entry name" value="ATPASE_A"/>
    <property type="match status" value="1"/>
</dbReference>
<evidence type="ECO:0000256" key="12">
    <source>
        <dbReference type="RuleBase" id="RU000483"/>
    </source>
</evidence>
<dbReference type="AlphaFoldDB" id="A6DUE4"/>
<keyword evidence="11" id="KW-1003">Cell membrane</keyword>
<dbReference type="SUPFAM" id="SSF81336">
    <property type="entry name" value="F1F0 ATP synthase subunit A"/>
    <property type="match status" value="1"/>
</dbReference>
<organism evidence="13 14">
    <name type="scientific">Lentisphaera araneosa HTCC2155</name>
    <dbReference type="NCBI Taxonomy" id="313628"/>
    <lineage>
        <taxon>Bacteria</taxon>
        <taxon>Pseudomonadati</taxon>
        <taxon>Lentisphaerota</taxon>
        <taxon>Lentisphaeria</taxon>
        <taxon>Lentisphaerales</taxon>
        <taxon>Lentisphaeraceae</taxon>
        <taxon>Lentisphaera</taxon>
    </lineage>
</organism>
<evidence type="ECO:0000313" key="13">
    <source>
        <dbReference type="EMBL" id="EDM24742.1"/>
    </source>
</evidence>
<gene>
    <name evidence="11" type="primary">atpB</name>
    <name evidence="13" type="ORF">LNTAR_02624</name>
</gene>
<feature type="transmembrane region" description="Helical" evidence="11">
    <location>
        <begin position="58"/>
        <end position="75"/>
    </location>
</feature>
<evidence type="ECO:0000256" key="10">
    <source>
        <dbReference type="ARBA" id="ARBA00023310"/>
    </source>
</evidence>
<evidence type="ECO:0000256" key="8">
    <source>
        <dbReference type="ARBA" id="ARBA00023065"/>
    </source>
</evidence>
<feature type="transmembrane region" description="Helical" evidence="11">
    <location>
        <begin position="112"/>
        <end position="131"/>
    </location>
</feature>
<protein>
    <recommendedName>
        <fullName evidence="11 12">ATP synthase subunit a</fullName>
    </recommendedName>
    <alternativeName>
        <fullName evidence="11">ATP synthase F0 sector subunit a</fullName>
    </alternativeName>
    <alternativeName>
        <fullName evidence="11">F-ATPase subunit 6</fullName>
    </alternativeName>
</protein>
<evidence type="ECO:0000256" key="5">
    <source>
        <dbReference type="ARBA" id="ARBA00022692"/>
    </source>
</evidence>
<dbReference type="PANTHER" id="PTHR11410:SF0">
    <property type="entry name" value="ATP SYNTHASE SUBUNIT A"/>
    <property type="match status" value="1"/>
</dbReference>
<dbReference type="EMBL" id="ABCK01000054">
    <property type="protein sequence ID" value="EDM24742.1"/>
    <property type="molecule type" value="Genomic_DNA"/>
</dbReference>
<keyword evidence="3 11" id="KW-0813">Transport</keyword>
<dbReference type="OrthoDB" id="9809130at2"/>
<evidence type="ECO:0000313" key="14">
    <source>
        <dbReference type="Proteomes" id="UP000004947"/>
    </source>
</evidence>